<keyword evidence="3" id="KW-1185">Reference proteome</keyword>
<dbReference type="PROSITE" id="PS51257">
    <property type="entry name" value="PROKAR_LIPOPROTEIN"/>
    <property type="match status" value="1"/>
</dbReference>
<name>A0ABT8KS75_9BACT</name>
<dbReference type="EMBL" id="JAUJEA010000006">
    <property type="protein sequence ID" value="MDN5203033.1"/>
    <property type="molecule type" value="Genomic_DNA"/>
</dbReference>
<dbReference type="PANTHER" id="PTHR43283:SF3">
    <property type="entry name" value="BETA-LACTAMASE FAMILY PROTEIN (AFU_ORTHOLOGUE AFUA_5G07500)"/>
    <property type="match status" value="1"/>
</dbReference>
<gene>
    <name evidence="2" type="ORF">QQ008_16715</name>
</gene>
<dbReference type="PANTHER" id="PTHR43283">
    <property type="entry name" value="BETA-LACTAMASE-RELATED"/>
    <property type="match status" value="1"/>
</dbReference>
<dbReference type="Pfam" id="PF00144">
    <property type="entry name" value="Beta-lactamase"/>
    <property type="match status" value="1"/>
</dbReference>
<dbReference type="InterPro" id="IPR012338">
    <property type="entry name" value="Beta-lactam/transpept-like"/>
</dbReference>
<dbReference type="Gene3D" id="3.40.710.10">
    <property type="entry name" value="DD-peptidase/beta-lactamase superfamily"/>
    <property type="match status" value="1"/>
</dbReference>
<dbReference type="GO" id="GO:0016787">
    <property type="term" value="F:hydrolase activity"/>
    <property type="evidence" value="ECO:0007669"/>
    <property type="project" value="UniProtKB-KW"/>
</dbReference>
<dbReference type="RefSeq" id="WP_346753055.1">
    <property type="nucleotide sequence ID" value="NZ_JAUJEA010000006.1"/>
</dbReference>
<accession>A0ABT8KS75</accession>
<sequence length="428" mass="48532">MKKLTFVLFLVLAIGACSDKGKDKNTTNMEHNKNDAVLESALLDIMEKHQLLGLSVLIVRQNEITFEGNYGKANLKSNLEISEETMYRVASISKSVTATALMILFERGFFDLDDDINQYLGFKVRNPRYPEKPITFRMLLSHTSSLVDGEGYGNFLGDIFIKDIFLKDLLLADGIYYTDDMFLDHEPGTYFTYSNVAWGLIGCLIEEISGQRFDVFCEENIFEPLAMEAVYNNVWDIENIANLATLYRTNSGQWVPQVDDFVGKEPRARDLSQYLPGSNAVIFGPQGGLRCSAKDLAKFMLMHLNNGIFEGTRILNDTTVVQMHKNQWKYESDNGDHHDKLMQAWGLGFHLTNNGEKEDVVFPDVKMVGHPGEAYGLISGMYFDKVKKNGVIFMTNGSQEDFQVAEGSAFYQLEHDIYEHVFTYISTN</sequence>
<feature type="domain" description="Beta-lactamase-related" evidence="1">
    <location>
        <begin position="44"/>
        <end position="403"/>
    </location>
</feature>
<comment type="caution">
    <text evidence="2">The sequence shown here is derived from an EMBL/GenBank/DDBJ whole genome shotgun (WGS) entry which is preliminary data.</text>
</comment>
<evidence type="ECO:0000313" key="2">
    <source>
        <dbReference type="EMBL" id="MDN5203033.1"/>
    </source>
</evidence>
<dbReference type="EC" id="3.1.1.103" evidence="2"/>
<dbReference type="SUPFAM" id="SSF56601">
    <property type="entry name" value="beta-lactamase/transpeptidase-like"/>
    <property type="match status" value="1"/>
</dbReference>
<dbReference type="Proteomes" id="UP001172082">
    <property type="component" value="Unassembled WGS sequence"/>
</dbReference>
<dbReference type="InterPro" id="IPR001466">
    <property type="entry name" value="Beta-lactam-related"/>
</dbReference>
<dbReference type="InterPro" id="IPR050789">
    <property type="entry name" value="Diverse_Enzym_Activities"/>
</dbReference>
<evidence type="ECO:0000259" key="1">
    <source>
        <dbReference type="Pfam" id="PF00144"/>
    </source>
</evidence>
<keyword evidence="2" id="KW-0378">Hydrolase</keyword>
<proteinExistence type="predicted"/>
<evidence type="ECO:0000313" key="3">
    <source>
        <dbReference type="Proteomes" id="UP001172082"/>
    </source>
</evidence>
<reference evidence="2" key="1">
    <citation type="submission" date="2023-06" db="EMBL/GenBank/DDBJ databases">
        <title>Genomic of Parafulvivirga corallium.</title>
        <authorList>
            <person name="Wang G."/>
        </authorList>
    </citation>
    <scope>NUCLEOTIDE SEQUENCE</scope>
    <source>
        <strain evidence="2">BMA10</strain>
    </source>
</reference>
<organism evidence="2 3">
    <name type="scientific">Splendidivirga corallicola</name>
    <dbReference type="NCBI Taxonomy" id="3051826"/>
    <lineage>
        <taxon>Bacteria</taxon>
        <taxon>Pseudomonadati</taxon>
        <taxon>Bacteroidota</taxon>
        <taxon>Cytophagia</taxon>
        <taxon>Cytophagales</taxon>
        <taxon>Splendidivirgaceae</taxon>
        <taxon>Splendidivirga</taxon>
    </lineage>
</organism>
<protein>
    <submittedName>
        <fullName evidence="2">Serine hydrolase domain-containing protein</fullName>
        <ecNumber evidence="2">3.1.1.103</ecNumber>
    </submittedName>
</protein>